<keyword evidence="1" id="KW-0472">Membrane</keyword>
<proteinExistence type="predicted"/>
<keyword evidence="1" id="KW-0812">Transmembrane</keyword>
<feature type="transmembrane region" description="Helical" evidence="1">
    <location>
        <begin position="33"/>
        <end position="55"/>
    </location>
</feature>
<feature type="transmembrane region" description="Helical" evidence="1">
    <location>
        <begin position="98"/>
        <end position="117"/>
    </location>
</feature>
<dbReference type="AlphaFoldDB" id="A0A0K8SEX4"/>
<name>A0A0K8SEX4_LYGHE</name>
<reference evidence="2" key="1">
    <citation type="submission" date="2014-09" db="EMBL/GenBank/DDBJ databases">
        <authorList>
            <person name="Magalhaes I.L.F."/>
            <person name="Oliveira U."/>
            <person name="Santos F.R."/>
            <person name="Vidigal T.H.D.A."/>
            <person name="Brescovit A.D."/>
            <person name="Santos A.J."/>
        </authorList>
    </citation>
    <scope>NUCLEOTIDE SEQUENCE</scope>
</reference>
<dbReference type="EMBL" id="GBRD01014491">
    <property type="protein sequence ID" value="JAG51335.1"/>
    <property type="molecule type" value="Transcribed_RNA"/>
</dbReference>
<sequence>MGSVGMNNVFSLVAMCVLVAAFAMSIIKGSEISYTVASLTLLGHMVIYIVIVVGIFSKPVDKRLVQFWDIIGFGACLGLGLGWIMVYRNMNDNTLFPFISGVLSTVAAVFLLLDAIFCNK</sequence>
<feature type="transmembrane region" description="Helical" evidence="1">
    <location>
        <begin position="67"/>
        <end position="86"/>
    </location>
</feature>
<protein>
    <submittedName>
        <fullName evidence="2">Uncharacterized protein</fullName>
    </submittedName>
</protein>
<organism evidence="2">
    <name type="scientific">Lygus hesperus</name>
    <name type="common">Western plant bug</name>
    <dbReference type="NCBI Taxonomy" id="30085"/>
    <lineage>
        <taxon>Eukaryota</taxon>
        <taxon>Metazoa</taxon>
        <taxon>Ecdysozoa</taxon>
        <taxon>Arthropoda</taxon>
        <taxon>Hexapoda</taxon>
        <taxon>Insecta</taxon>
        <taxon>Pterygota</taxon>
        <taxon>Neoptera</taxon>
        <taxon>Paraneoptera</taxon>
        <taxon>Hemiptera</taxon>
        <taxon>Heteroptera</taxon>
        <taxon>Panheteroptera</taxon>
        <taxon>Cimicomorpha</taxon>
        <taxon>Miridae</taxon>
        <taxon>Mirini</taxon>
        <taxon>Lygus</taxon>
    </lineage>
</organism>
<accession>A0A0K8SEX4</accession>
<keyword evidence="1" id="KW-1133">Transmembrane helix</keyword>
<evidence type="ECO:0000256" key="1">
    <source>
        <dbReference type="SAM" id="Phobius"/>
    </source>
</evidence>
<evidence type="ECO:0000313" key="2">
    <source>
        <dbReference type="EMBL" id="JAG51335.1"/>
    </source>
</evidence>